<protein>
    <recommendedName>
        <fullName evidence="6">O-fucosyltransferase family protein</fullName>
    </recommendedName>
</protein>
<proteinExistence type="inferred from homology"/>
<dbReference type="EMBL" id="JAUIZM010000005">
    <property type="protein sequence ID" value="KAK1384425.1"/>
    <property type="molecule type" value="Genomic_DNA"/>
</dbReference>
<keyword evidence="8" id="KW-0812">Transmembrane</keyword>
<feature type="compositionally biased region" description="Low complexity" evidence="7">
    <location>
        <begin position="16"/>
        <end position="32"/>
    </location>
</feature>
<keyword evidence="10" id="KW-1185">Reference proteome</keyword>
<dbReference type="InterPro" id="IPR024709">
    <property type="entry name" value="FucosylTrfase_pln"/>
</dbReference>
<dbReference type="InterPro" id="IPR019378">
    <property type="entry name" value="GDP-Fuc_O-FucTrfase"/>
</dbReference>
<reference evidence="9" key="1">
    <citation type="submission" date="2023-02" db="EMBL/GenBank/DDBJ databases">
        <title>Genome of toxic invasive species Heracleum sosnowskyi carries increased number of genes despite the absence of recent whole-genome duplications.</title>
        <authorList>
            <person name="Schelkunov M."/>
            <person name="Shtratnikova V."/>
            <person name="Makarenko M."/>
            <person name="Klepikova A."/>
            <person name="Omelchenko D."/>
            <person name="Novikova G."/>
            <person name="Obukhova E."/>
            <person name="Bogdanov V."/>
            <person name="Penin A."/>
            <person name="Logacheva M."/>
        </authorList>
    </citation>
    <scope>NUCLEOTIDE SEQUENCE</scope>
    <source>
        <strain evidence="9">Hsosn_3</strain>
        <tissue evidence="9">Leaf</tissue>
    </source>
</reference>
<dbReference type="GO" id="GO:0006004">
    <property type="term" value="P:fucose metabolic process"/>
    <property type="evidence" value="ECO:0007669"/>
    <property type="project" value="UniProtKB-KW"/>
</dbReference>
<evidence type="ECO:0000256" key="2">
    <source>
        <dbReference type="ARBA" id="ARBA00022676"/>
    </source>
</evidence>
<evidence type="ECO:0000256" key="8">
    <source>
        <dbReference type="SAM" id="Phobius"/>
    </source>
</evidence>
<sequence length="570" mass="65133">MASDEQRSTTVTPSPNCNVNSTDTNNNNPSFNSRRKRRRRGSFASDLLHGRIKLIGYSLFFVLLYVSGLITFVDPISAIFYKPSLPGSVYKSNQIFDNLWHQILSDNSSAIQLSALWKFKRKLKEQKRCLNINTARRRGRHRNLGRLAPDYYLIVDANGGLNQQRSSICNAVAVAGLLGATLIMPRFEFHNVWKDPSSFSDIYDEDHFINILQGHVKVMRDLPEDLIEKYDNISNIKYLRVPAWASASYYLEEVMPVLQKRRVIRISPFANRLAVNLPPQIQSLRCLANYKALRFAIPILVLARKLVKRMTKNVSSSSGQFISVHLRFEEDMVAFSCCVYDGGVAERIKMESVREKGWGNKFKRNNRVIEPGLNRINGKCPMTPLEVGMMLRGMGFSNTTPIYLASGKLYQAERNLAPLRKMFPLLETKESLAKRDELASFQGYSSRLAALDYMVCLFSEAFVTTQGGNFPHFLMGHRRYLYNGHAKTIKPDKMKLALSLDNTSISWSSFKDEMKLMLAESDRKSIMVPIPVNRNRRDSVYSSPFPECRCVWESHNLTLKLPHTVYIQGH</sequence>
<evidence type="ECO:0000256" key="4">
    <source>
        <dbReference type="ARBA" id="ARBA00023253"/>
    </source>
</evidence>
<keyword evidence="2" id="KW-0328">Glycosyltransferase</keyword>
<feature type="region of interest" description="Disordered" evidence="7">
    <location>
        <begin position="1"/>
        <end position="37"/>
    </location>
</feature>
<comment type="similarity">
    <text evidence="1">Belongs to the glycosyltransferase GT106 family.</text>
</comment>
<evidence type="ECO:0000256" key="5">
    <source>
        <dbReference type="ARBA" id="ARBA00023277"/>
    </source>
</evidence>
<evidence type="ECO:0000256" key="3">
    <source>
        <dbReference type="ARBA" id="ARBA00022679"/>
    </source>
</evidence>
<keyword evidence="8" id="KW-0472">Membrane</keyword>
<dbReference type="PIRSF" id="PIRSF009360">
    <property type="entry name" value="UCP009360"/>
    <property type="match status" value="1"/>
</dbReference>
<keyword evidence="8" id="KW-1133">Transmembrane helix</keyword>
<gene>
    <name evidence="9" type="ORF">POM88_022160</name>
</gene>
<evidence type="ECO:0000256" key="7">
    <source>
        <dbReference type="SAM" id="MobiDB-lite"/>
    </source>
</evidence>
<dbReference type="AlphaFoldDB" id="A0AAD8IES6"/>
<dbReference type="CDD" id="cd11299">
    <property type="entry name" value="O-FucT_plant"/>
    <property type="match status" value="1"/>
</dbReference>
<keyword evidence="3" id="KW-0808">Transferase</keyword>
<evidence type="ECO:0000313" key="10">
    <source>
        <dbReference type="Proteomes" id="UP001237642"/>
    </source>
</evidence>
<accession>A0AAD8IES6</accession>
<dbReference type="PANTHER" id="PTHR31288">
    <property type="entry name" value="O-FUCOSYLTRANSFERASE FAMILY PROTEIN"/>
    <property type="match status" value="1"/>
</dbReference>
<comment type="caution">
    <text evidence="9">The sequence shown here is derived from an EMBL/GenBank/DDBJ whole genome shotgun (WGS) entry which is preliminary data.</text>
</comment>
<dbReference type="GO" id="GO:0016757">
    <property type="term" value="F:glycosyltransferase activity"/>
    <property type="evidence" value="ECO:0007669"/>
    <property type="project" value="UniProtKB-KW"/>
</dbReference>
<feature type="transmembrane region" description="Helical" evidence="8">
    <location>
        <begin position="54"/>
        <end position="73"/>
    </location>
</feature>
<dbReference type="Pfam" id="PF10250">
    <property type="entry name" value="O-FucT"/>
    <property type="match status" value="1"/>
</dbReference>
<evidence type="ECO:0000256" key="1">
    <source>
        <dbReference type="ARBA" id="ARBA00007737"/>
    </source>
</evidence>
<evidence type="ECO:0000256" key="6">
    <source>
        <dbReference type="ARBA" id="ARBA00030350"/>
    </source>
</evidence>
<dbReference type="Proteomes" id="UP001237642">
    <property type="component" value="Unassembled WGS sequence"/>
</dbReference>
<dbReference type="PANTHER" id="PTHR31288:SF8">
    <property type="entry name" value="O-FUCOSYLTRANSFERASE 10-RELATED"/>
    <property type="match status" value="1"/>
</dbReference>
<organism evidence="9 10">
    <name type="scientific">Heracleum sosnowskyi</name>
    <dbReference type="NCBI Taxonomy" id="360622"/>
    <lineage>
        <taxon>Eukaryota</taxon>
        <taxon>Viridiplantae</taxon>
        <taxon>Streptophyta</taxon>
        <taxon>Embryophyta</taxon>
        <taxon>Tracheophyta</taxon>
        <taxon>Spermatophyta</taxon>
        <taxon>Magnoliopsida</taxon>
        <taxon>eudicotyledons</taxon>
        <taxon>Gunneridae</taxon>
        <taxon>Pentapetalae</taxon>
        <taxon>asterids</taxon>
        <taxon>campanulids</taxon>
        <taxon>Apiales</taxon>
        <taxon>Apiaceae</taxon>
        <taxon>Apioideae</taxon>
        <taxon>apioid superclade</taxon>
        <taxon>Tordylieae</taxon>
        <taxon>Tordyliinae</taxon>
        <taxon>Heracleum</taxon>
    </lineage>
</organism>
<keyword evidence="5" id="KW-0119">Carbohydrate metabolism</keyword>
<evidence type="ECO:0000313" key="9">
    <source>
        <dbReference type="EMBL" id="KAK1384425.1"/>
    </source>
</evidence>
<name>A0AAD8IES6_9APIA</name>
<keyword evidence="4" id="KW-0294">Fucose metabolism</keyword>
<reference evidence="9" key="2">
    <citation type="submission" date="2023-05" db="EMBL/GenBank/DDBJ databases">
        <authorList>
            <person name="Schelkunov M.I."/>
        </authorList>
    </citation>
    <scope>NUCLEOTIDE SEQUENCE</scope>
    <source>
        <strain evidence="9">Hsosn_3</strain>
        <tissue evidence="9">Leaf</tissue>
    </source>
</reference>